<evidence type="ECO:0000313" key="12">
    <source>
        <dbReference type="Proteomes" id="UP000051820"/>
    </source>
</evidence>
<dbReference type="RefSeq" id="WP_338048823.1">
    <property type="nucleotide sequence ID" value="NZ_AZGF01000008.1"/>
</dbReference>
<keyword evidence="12" id="KW-1185">Reference proteome</keyword>
<evidence type="ECO:0000256" key="7">
    <source>
        <dbReference type="ARBA" id="ARBA00022842"/>
    </source>
</evidence>
<evidence type="ECO:0000256" key="3">
    <source>
        <dbReference type="ARBA" id="ARBA00022722"/>
    </source>
</evidence>
<gene>
    <name evidence="9" type="primary">cas2</name>
    <name evidence="11" type="ORF">FD16_GL002366</name>
</gene>
<dbReference type="CDD" id="cd09725">
    <property type="entry name" value="Cas2_I_II_III"/>
    <property type="match status" value="1"/>
</dbReference>
<dbReference type="Pfam" id="PF09827">
    <property type="entry name" value="CRISPR_Cas2"/>
    <property type="match status" value="1"/>
</dbReference>
<dbReference type="PATRIC" id="fig|1423807.3.peg.2443"/>
<dbReference type="Proteomes" id="UP000051820">
    <property type="component" value="Unassembled WGS sequence"/>
</dbReference>
<dbReference type="Gene3D" id="3.30.70.240">
    <property type="match status" value="1"/>
</dbReference>
<keyword evidence="5 9" id="KW-0255">Endonuclease</keyword>
<sequence length="102" mass="11711">MEVGEKLLIVVAYDISITTENGTKRLSKVAKICLKYGQRVQNSVYECNIDTLNYKKLRNELIDTIDCSYDSVRFYNLGKNYENKIIHFGSKTINNVDSPLIL</sequence>
<name>A0A0R1WBQ0_9LACO</name>
<evidence type="ECO:0000256" key="6">
    <source>
        <dbReference type="ARBA" id="ARBA00022801"/>
    </source>
</evidence>
<dbReference type="PANTHER" id="PTHR34405:SF3">
    <property type="entry name" value="CRISPR-ASSOCIATED ENDORIBONUCLEASE CAS2 3"/>
    <property type="match status" value="1"/>
</dbReference>
<dbReference type="EMBL" id="AZGF01000008">
    <property type="protein sequence ID" value="KRM12371.1"/>
    <property type="molecule type" value="Genomic_DNA"/>
</dbReference>
<dbReference type="InterPro" id="IPR019199">
    <property type="entry name" value="Virulence_VapD/CRISPR_Cas2"/>
</dbReference>
<organism evidence="11 12">
    <name type="scientific">Paucilactobacillus suebicus DSM 5007 = KCTC 3549</name>
    <dbReference type="NCBI Taxonomy" id="1423807"/>
    <lineage>
        <taxon>Bacteria</taxon>
        <taxon>Bacillati</taxon>
        <taxon>Bacillota</taxon>
        <taxon>Bacilli</taxon>
        <taxon>Lactobacillales</taxon>
        <taxon>Lactobacillaceae</taxon>
        <taxon>Paucilactobacillus</taxon>
    </lineage>
</organism>
<keyword evidence="8 9" id="KW-0051">Antiviral defense</keyword>
<dbReference type="PANTHER" id="PTHR34405">
    <property type="entry name" value="CRISPR-ASSOCIATED ENDORIBONUCLEASE CAS2"/>
    <property type="match status" value="1"/>
</dbReference>
<feature type="binding site" evidence="9">
    <location>
        <position position="14"/>
    </location>
    <ligand>
        <name>Mg(2+)</name>
        <dbReference type="ChEBI" id="CHEBI:18420"/>
        <note>catalytic</note>
    </ligand>
</feature>
<evidence type="ECO:0000256" key="10">
    <source>
        <dbReference type="PIRNR" id="PIRNR032582"/>
    </source>
</evidence>
<protein>
    <recommendedName>
        <fullName evidence="9">CRISPR-associated endoribonuclease Cas2</fullName>
        <ecNumber evidence="9">3.1.-.-</ecNumber>
    </recommendedName>
</protein>
<dbReference type="EC" id="3.1.-.-" evidence="9"/>
<reference evidence="11 12" key="1">
    <citation type="journal article" date="2015" name="Genome Announc.">
        <title>Expanding the biotechnology potential of lactobacilli through comparative genomics of 213 strains and associated genera.</title>
        <authorList>
            <person name="Sun Z."/>
            <person name="Harris H.M."/>
            <person name="McCann A."/>
            <person name="Guo C."/>
            <person name="Argimon S."/>
            <person name="Zhang W."/>
            <person name="Yang X."/>
            <person name="Jeffery I.B."/>
            <person name="Cooney J.C."/>
            <person name="Kagawa T.F."/>
            <person name="Liu W."/>
            <person name="Song Y."/>
            <person name="Salvetti E."/>
            <person name="Wrobel A."/>
            <person name="Rasinkangas P."/>
            <person name="Parkhill J."/>
            <person name="Rea M.C."/>
            <person name="O'Sullivan O."/>
            <person name="Ritari J."/>
            <person name="Douillard F.P."/>
            <person name="Paul Ross R."/>
            <person name="Yang R."/>
            <person name="Briner A.E."/>
            <person name="Felis G.E."/>
            <person name="de Vos W.M."/>
            <person name="Barrangou R."/>
            <person name="Klaenhammer T.R."/>
            <person name="Caufield P.W."/>
            <person name="Cui Y."/>
            <person name="Zhang H."/>
            <person name="O'Toole P.W."/>
        </authorList>
    </citation>
    <scope>NUCLEOTIDE SEQUENCE [LARGE SCALE GENOMIC DNA]</scope>
    <source>
        <strain evidence="11 12">DSM 5007</strain>
    </source>
</reference>
<keyword evidence="4 9" id="KW-0479">Metal-binding</keyword>
<comment type="similarity">
    <text evidence="2 9 10">Belongs to the CRISPR-associated endoribonuclease Cas2 protein family.</text>
</comment>
<accession>A0A0R1WBQ0</accession>
<comment type="caution">
    <text evidence="11">The sequence shown here is derived from an EMBL/GenBank/DDBJ whole genome shotgun (WGS) entry which is preliminary data.</text>
</comment>
<proteinExistence type="inferred from homology"/>
<dbReference type="InterPro" id="IPR021127">
    <property type="entry name" value="CRISPR_associated_Cas2"/>
</dbReference>
<evidence type="ECO:0000256" key="8">
    <source>
        <dbReference type="ARBA" id="ARBA00023118"/>
    </source>
</evidence>
<evidence type="ECO:0000256" key="2">
    <source>
        <dbReference type="ARBA" id="ARBA00009959"/>
    </source>
</evidence>
<dbReference type="AlphaFoldDB" id="A0A0R1WBQ0"/>
<dbReference type="NCBIfam" id="TIGR01573">
    <property type="entry name" value="cas2"/>
    <property type="match status" value="1"/>
</dbReference>
<evidence type="ECO:0000256" key="9">
    <source>
        <dbReference type="HAMAP-Rule" id="MF_01471"/>
    </source>
</evidence>
<dbReference type="GO" id="GO:0051607">
    <property type="term" value="P:defense response to virus"/>
    <property type="evidence" value="ECO:0007669"/>
    <property type="project" value="UniProtKB-UniRule"/>
</dbReference>
<keyword evidence="6 9" id="KW-0378">Hydrolase</keyword>
<comment type="subunit">
    <text evidence="9">Homodimer, forms a heterotetramer with a Cas1 homodimer.</text>
</comment>
<dbReference type="GO" id="GO:0016787">
    <property type="term" value="F:hydrolase activity"/>
    <property type="evidence" value="ECO:0007669"/>
    <property type="project" value="UniProtKB-KW"/>
</dbReference>
<keyword evidence="3 9" id="KW-0540">Nuclease</keyword>
<comment type="function">
    <text evidence="9">CRISPR (clustered regularly interspaced short palindromic repeat), is an adaptive immune system that provides protection against mobile genetic elements (viruses, transposable elements and conjugative plasmids). CRISPR clusters contain sequences complementary to antecedent mobile elements and target invading nucleic acids. CRISPR clusters are transcribed and processed into CRISPR RNA (crRNA). Functions as a ssRNA-specific endoribonuclease. Involved in the integration of spacer DNA into the CRISPR cassette.</text>
</comment>
<dbReference type="GO" id="GO:0004521">
    <property type="term" value="F:RNA endonuclease activity"/>
    <property type="evidence" value="ECO:0007669"/>
    <property type="project" value="UniProtKB-UniRule"/>
</dbReference>
<dbReference type="HAMAP" id="MF_01471">
    <property type="entry name" value="Cas2"/>
    <property type="match status" value="1"/>
</dbReference>
<evidence type="ECO:0000313" key="11">
    <source>
        <dbReference type="EMBL" id="KRM12371.1"/>
    </source>
</evidence>
<evidence type="ECO:0000256" key="1">
    <source>
        <dbReference type="ARBA" id="ARBA00001946"/>
    </source>
</evidence>
<dbReference type="GO" id="GO:0046872">
    <property type="term" value="F:metal ion binding"/>
    <property type="evidence" value="ECO:0007669"/>
    <property type="project" value="UniProtKB-UniRule"/>
</dbReference>
<dbReference type="STRING" id="1423807.FD16_GL002366"/>
<evidence type="ECO:0000256" key="5">
    <source>
        <dbReference type="ARBA" id="ARBA00022759"/>
    </source>
</evidence>
<keyword evidence="7 9" id="KW-0460">Magnesium</keyword>
<comment type="cofactor">
    <cofactor evidence="1 9">
        <name>Mg(2+)</name>
        <dbReference type="ChEBI" id="CHEBI:18420"/>
    </cofactor>
</comment>
<dbReference type="GO" id="GO:0043571">
    <property type="term" value="P:maintenance of CRISPR repeat elements"/>
    <property type="evidence" value="ECO:0007669"/>
    <property type="project" value="UniProtKB-UniRule"/>
</dbReference>
<dbReference type="PIRSF" id="PIRSF032582">
    <property type="entry name" value="Cas2"/>
    <property type="match status" value="1"/>
</dbReference>
<evidence type="ECO:0000256" key="4">
    <source>
        <dbReference type="ARBA" id="ARBA00022723"/>
    </source>
</evidence>
<dbReference type="SUPFAM" id="SSF143430">
    <property type="entry name" value="TTP0101/SSO1404-like"/>
    <property type="match status" value="1"/>
</dbReference>